<protein>
    <submittedName>
        <fullName evidence="1">ABC transporter ATPase</fullName>
    </submittedName>
</protein>
<reference evidence="1 2" key="1">
    <citation type="submission" date="2020-08" db="EMBL/GenBank/DDBJ databases">
        <title>Sphingobacterium sp. DN04309 isolated from aquaculture water.</title>
        <authorList>
            <person name="Zhang M."/>
        </authorList>
    </citation>
    <scope>NUCLEOTIDE SEQUENCE [LARGE SCALE GENOMIC DNA]</scope>
    <source>
        <strain evidence="1 2">DN04309</strain>
    </source>
</reference>
<dbReference type="RefSeq" id="WP_165291224.1">
    <property type="nucleotide sequence ID" value="NZ_JACOIJ010000004.1"/>
</dbReference>
<organism evidence="1 2">
    <name type="scientific">Sphingobacterium litopenaei</name>
    <dbReference type="NCBI Taxonomy" id="2763500"/>
    <lineage>
        <taxon>Bacteria</taxon>
        <taxon>Pseudomonadati</taxon>
        <taxon>Bacteroidota</taxon>
        <taxon>Sphingobacteriia</taxon>
        <taxon>Sphingobacteriales</taxon>
        <taxon>Sphingobacteriaceae</taxon>
        <taxon>Sphingobacterium</taxon>
    </lineage>
</organism>
<keyword evidence="2" id="KW-1185">Reference proteome</keyword>
<proteinExistence type="predicted"/>
<dbReference type="Proteomes" id="UP000651271">
    <property type="component" value="Unassembled WGS sequence"/>
</dbReference>
<comment type="caution">
    <text evidence="1">The sequence shown here is derived from an EMBL/GenBank/DDBJ whole genome shotgun (WGS) entry which is preliminary data.</text>
</comment>
<evidence type="ECO:0000313" key="2">
    <source>
        <dbReference type="Proteomes" id="UP000651271"/>
    </source>
</evidence>
<evidence type="ECO:0000313" key="1">
    <source>
        <dbReference type="EMBL" id="MBD1428581.1"/>
    </source>
</evidence>
<accession>A0ABR7YBB0</accession>
<sequence length="151" mass="17220">MARVWIYQADRFLTESEANEIKELAEHFVSSWTAHGSALAGKVAVLDNLFLILEVDEEVADVTGCSIDKSVHFIKALGEKFSIDFFDRMRVSYINADGQLQLASREQFQQLVKEGVVTSDTIVYNNLIQNTEELESNWKIPFSQSWHSKVF</sequence>
<gene>
    <name evidence="1" type="ORF">H8B04_03190</name>
</gene>
<name>A0ABR7YBB0_9SPHI</name>
<dbReference type="EMBL" id="JACOIJ010000004">
    <property type="protein sequence ID" value="MBD1428581.1"/>
    <property type="molecule type" value="Genomic_DNA"/>
</dbReference>